<comment type="caution">
    <text evidence="4">The sequence shown here is derived from an EMBL/GenBank/DDBJ whole genome shotgun (WGS) entry which is preliminary data.</text>
</comment>
<dbReference type="Gene3D" id="4.10.240.10">
    <property type="entry name" value="Zn(2)-C6 fungal-type DNA-binding domain"/>
    <property type="match status" value="1"/>
</dbReference>
<evidence type="ECO:0000256" key="1">
    <source>
        <dbReference type="ARBA" id="ARBA00023242"/>
    </source>
</evidence>
<dbReference type="InterPro" id="IPR036864">
    <property type="entry name" value="Zn2-C6_fun-type_DNA-bd_sf"/>
</dbReference>
<feature type="compositionally biased region" description="Polar residues" evidence="2">
    <location>
        <begin position="191"/>
        <end position="203"/>
    </location>
</feature>
<keyword evidence="5" id="KW-1185">Reference proteome</keyword>
<dbReference type="AlphaFoldDB" id="A0A4Z1FSM0"/>
<dbReference type="CDD" id="cd00067">
    <property type="entry name" value="GAL4"/>
    <property type="match status" value="1"/>
</dbReference>
<evidence type="ECO:0000259" key="3">
    <source>
        <dbReference type="PROSITE" id="PS50048"/>
    </source>
</evidence>
<organism evidence="4 5">
    <name type="scientific">Botrytis paeoniae</name>
    <dbReference type="NCBI Taxonomy" id="278948"/>
    <lineage>
        <taxon>Eukaryota</taxon>
        <taxon>Fungi</taxon>
        <taxon>Dikarya</taxon>
        <taxon>Ascomycota</taxon>
        <taxon>Pezizomycotina</taxon>
        <taxon>Leotiomycetes</taxon>
        <taxon>Helotiales</taxon>
        <taxon>Sclerotiniaceae</taxon>
        <taxon>Botrytis</taxon>
    </lineage>
</organism>
<dbReference type="GO" id="GO:0008270">
    <property type="term" value="F:zinc ion binding"/>
    <property type="evidence" value="ECO:0007669"/>
    <property type="project" value="InterPro"/>
</dbReference>
<dbReference type="SUPFAM" id="SSF57701">
    <property type="entry name" value="Zn2/Cys6 DNA-binding domain"/>
    <property type="match status" value="1"/>
</dbReference>
<name>A0A4Z1FSM0_9HELO</name>
<dbReference type="Proteomes" id="UP000297910">
    <property type="component" value="Unassembled WGS sequence"/>
</dbReference>
<dbReference type="PROSITE" id="PS00463">
    <property type="entry name" value="ZN2_CY6_FUNGAL_1"/>
    <property type="match status" value="1"/>
</dbReference>
<feature type="region of interest" description="Disordered" evidence="2">
    <location>
        <begin position="183"/>
        <end position="216"/>
    </location>
</feature>
<reference evidence="4 5" key="1">
    <citation type="submission" date="2017-12" db="EMBL/GenBank/DDBJ databases">
        <title>Comparative genomics of Botrytis spp.</title>
        <authorList>
            <person name="Valero-Jimenez C.A."/>
            <person name="Tapia P."/>
            <person name="Veloso J."/>
            <person name="Silva-Moreno E."/>
            <person name="Staats M."/>
            <person name="Valdes J.H."/>
            <person name="Van Kan J.A.L."/>
        </authorList>
    </citation>
    <scope>NUCLEOTIDE SEQUENCE [LARGE SCALE GENOMIC DNA]</scope>
    <source>
        <strain evidence="4 5">Bp0003</strain>
    </source>
</reference>
<feature type="region of interest" description="Disordered" evidence="2">
    <location>
        <begin position="342"/>
        <end position="402"/>
    </location>
</feature>
<dbReference type="GO" id="GO:0000981">
    <property type="term" value="F:DNA-binding transcription factor activity, RNA polymerase II-specific"/>
    <property type="evidence" value="ECO:0007669"/>
    <property type="project" value="InterPro"/>
</dbReference>
<feature type="domain" description="Zn(2)-C6 fungal-type" evidence="3">
    <location>
        <begin position="27"/>
        <end position="60"/>
    </location>
</feature>
<protein>
    <recommendedName>
        <fullName evidence="3">Zn(2)-C6 fungal-type domain-containing protein</fullName>
    </recommendedName>
</protein>
<accession>A0A4Z1FSM0</accession>
<dbReference type="EMBL" id="PQXI01000083">
    <property type="protein sequence ID" value="TGO25313.1"/>
    <property type="molecule type" value="Genomic_DNA"/>
</dbReference>
<feature type="compositionally biased region" description="Low complexity" evidence="2">
    <location>
        <begin position="388"/>
        <end position="400"/>
    </location>
</feature>
<feature type="compositionally biased region" description="Polar residues" evidence="2">
    <location>
        <begin position="342"/>
        <end position="363"/>
    </location>
</feature>
<evidence type="ECO:0000313" key="5">
    <source>
        <dbReference type="Proteomes" id="UP000297910"/>
    </source>
</evidence>
<dbReference type="InterPro" id="IPR001138">
    <property type="entry name" value="Zn2Cys6_DnaBD"/>
</dbReference>
<evidence type="ECO:0000256" key="2">
    <source>
        <dbReference type="SAM" id="MobiDB-lite"/>
    </source>
</evidence>
<dbReference type="PROSITE" id="PS50048">
    <property type="entry name" value="ZN2_CY6_FUNGAL_2"/>
    <property type="match status" value="1"/>
</dbReference>
<sequence length="588" mass="64942">MQKFATGLVVLRAMDMNACGVSSRRFACDRCRDQKLRCIRERADQQNCVRCFRADTECRTSPVFRIHSSMDDTALGSTNNIGEKARVQKSVRKRRHNDAAHLQRQSQITTQQAVMNQSTFTETASPSGSLGQTALMNIFESSQSSSTMPMYPADFSTSNKLSDMPWAAEDSLFSGLILPDGTDETFGLSGNPDTRSSTESYPSQAPIYTENLPSRPMPSLILSPRTASSTSTSSLQNLECSSHKMLVTISEYNTSCESPEDQVADSISIDKNEEETIIQRLAKTNLDLVSLLSQIDKGTPTAVVEMLVRPIDETKSPRTRLDDILNSTRDFLQILSLLTGSPSRPSVKPPQSFSGTHLSSNPASKAIRPGLQQSHKNYTDTLPETEESSTSSPTDSHPLSIDTALSTSNTETRSELDFASSLLILTCHLHLLQLYEVLFSHIHDFLEEISDSDDPSLCPPPGLSFCSFPLRKSRALAQDEVHSGLPNTDFPESGNLQTTILIQIITSLFEQIKRLLGLPREYRIHSPEIGPDSFVSGGLLSSEELVNIVKLVFRRQDSGQPECRRGGLEALREHLEGIKQLLKNRIAL</sequence>
<gene>
    <name evidence="4" type="ORF">BPAE_0083g00460</name>
</gene>
<keyword evidence="1" id="KW-0539">Nucleus</keyword>
<evidence type="ECO:0000313" key="4">
    <source>
        <dbReference type="EMBL" id="TGO25313.1"/>
    </source>
</evidence>
<proteinExistence type="predicted"/>